<sequence>MDRVVILFSAVLVLFVCCSSGSNVASSIVDPENDVRELSKPGKYKCALYFMGPLTKPEGAAYLRTVPLDLDAECSNGRVASESLRQKYARKCRDLVNTGLKGEYALNKPSPAKDVNGTIGDYWCQKVIGRNGCGFQYAVFLSTCGGPMEDTGLRGPEPICCKYDRDLSTLEDAEEVRRRKTARLRERVADPNDVRLSRSIQLKSHGDERLRRLQSNLLPRLNDQEDEEQHPPSPPTLKPQKLPTDDEEEGRRRLNLLRRLPKQRIQNEGRGGERHKLLQRIRSKWLEPQFSQRFPISKQQYDDET</sequence>
<dbReference type="AlphaFoldDB" id="A0A7R8WA42"/>
<dbReference type="OrthoDB" id="10577045at2759"/>
<gene>
    <name evidence="1" type="ORF">CTOB1V02_LOCUS5083</name>
</gene>
<organism evidence="1">
    <name type="scientific">Cyprideis torosa</name>
    <dbReference type="NCBI Taxonomy" id="163714"/>
    <lineage>
        <taxon>Eukaryota</taxon>
        <taxon>Metazoa</taxon>
        <taxon>Ecdysozoa</taxon>
        <taxon>Arthropoda</taxon>
        <taxon>Crustacea</taxon>
        <taxon>Oligostraca</taxon>
        <taxon>Ostracoda</taxon>
        <taxon>Podocopa</taxon>
        <taxon>Podocopida</taxon>
        <taxon>Cytherocopina</taxon>
        <taxon>Cytheroidea</taxon>
        <taxon>Cytherideidae</taxon>
        <taxon>Cyprideis</taxon>
    </lineage>
</organism>
<evidence type="ECO:0000313" key="1">
    <source>
        <dbReference type="EMBL" id="CAD7227174.1"/>
    </source>
</evidence>
<name>A0A7R8WA42_9CRUS</name>
<proteinExistence type="predicted"/>
<reference evidence="1" key="1">
    <citation type="submission" date="2020-11" db="EMBL/GenBank/DDBJ databases">
        <authorList>
            <person name="Tran Van P."/>
        </authorList>
    </citation>
    <scope>NUCLEOTIDE SEQUENCE</scope>
</reference>
<accession>A0A7R8WA42</accession>
<dbReference type="EMBL" id="OB661056">
    <property type="protein sequence ID" value="CAD7227174.1"/>
    <property type="molecule type" value="Genomic_DNA"/>
</dbReference>
<protein>
    <submittedName>
        <fullName evidence="1">Uncharacterized protein</fullName>
    </submittedName>
</protein>